<protein>
    <recommendedName>
        <fullName evidence="5">HTH luxR-type domain-containing protein</fullName>
    </recommendedName>
</protein>
<evidence type="ECO:0000256" key="2">
    <source>
        <dbReference type="ARBA" id="ARBA00023125"/>
    </source>
</evidence>
<keyword evidence="2" id="KW-0238">DNA-binding</keyword>
<evidence type="ECO:0000256" key="4">
    <source>
        <dbReference type="SAM" id="MobiDB-lite"/>
    </source>
</evidence>
<proteinExistence type="predicted"/>
<dbReference type="InterPro" id="IPR016032">
    <property type="entry name" value="Sig_transdc_resp-reg_C-effctor"/>
</dbReference>
<dbReference type="Pfam" id="PF25873">
    <property type="entry name" value="WHD_MalT"/>
    <property type="match status" value="1"/>
</dbReference>
<name>A0ABQ6FLM5_9CHLR</name>
<dbReference type="PANTHER" id="PTHR44688">
    <property type="entry name" value="DNA-BINDING TRANSCRIPTIONAL ACTIVATOR DEVR_DOSR"/>
    <property type="match status" value="1"/>
</dbReference>
<dbReference type="InterPro" id="IPR041617">
    <property type="entry name" value="TPR_MalT"/>
</dbReference>
<dbReference type="PROSITE" id="PS00622">
    <property type="entry name" value="HTH_LUXR_1"/>
    <property type="match status" value="1"/>
</dbReference>
<sequence length="1067" mass="121855">MPKPLVHALIWSHEHKHYTLYSHGQPEQDFLPEDQSAFVHWLDGHTAFAFLGQAGRISVLKEARSRGSGYWYAYCTHHRRTRKRYLGRTQTLSLARLEETARMLWPEQKPAHATSQRIVSLSSKLSLPRLPDALVERERLLAVLDEALATRLFLVSAPAGFGKTTLLATWASRRKSQVAWLSLDELDTTPTRFWVALIAALRHCPSISSSFGASPIVWLESPQPPPLSTVLTALLQELEDGGGYAAPIVLIVDDYQVIGDPAIHEDMRFFLQHLPAHVHLILSSRIDPDLPLARLRVRGHLTEIRADELRFAEGEASQYLGHLLSPALEADEVRRLVSRTEGWIAGLYLVALTLQKRSDRAAYLETLTGSQRYLLDYVQEEILARLPERVRDFLLHCSILSHLDAAVCQAVTESPTRAASQQRLMFLDRANLFVVPQDEERRTYRLHDLFREALLSVLHTSQPELVPLLHQRAAAFYVAQEQWYEAIPHALAAADYSMAVRLMEQTVEQFWLRGEAETIARWVLALPQPLVHEHARLLLTTALYLLNTVTQTTREQRARVYQQAQQLMARVESSLPLHVDENSHLTVTTRTCTDGVLSAEAQEVRFYRRLRLLHAEMACYEAMAIWEYGRLSALYQEIQELDQDEEVIWHIFPLLCRFLLHYWDRQEGAVLVPQLLSAKQRVSQSASLYAITRVREWLALSHVEAGHLRLAYQESLDTLDLVEQIAGYAPLKGFLQICLALVFYQWNRLEEAHRLLYTIVQDATAWPHLNVLGMGYACLIQVELARGEWSLAELALHDLEQLVECERYWTYSDWLLTLRAQWWLAQGQLKEASDWVSDVLFPEEPWNRNLYDAFPIVIRVYFAQRRFREALNLLERWSGHLDRPDNVRITITYLTQLLVALHQADQHKQVRVIAERLFALTEPEGYLRVYLDEGEPMREALQALFTPRSQQSEWAVSTRAFIAKLLAAFEQEQSDEHRSLEGAPTSEHAPSSVQQSSAIPSVSGISLTRREQEVLRLLAAGTSNQDIAQTLVISLDTVKKHVSHLLGKLGASSRTQAVVLARAHSLL</sequence>
<evidence type="ECO:0000256" key="1">
    <source>
        <dbReference type="ARBA" id="ARBA00023015"/>
    </source>
</evidence>
<comment type="caution">
    <text evidence="6">The sequence shown here is derived from an EMBL/GenBank/DDBJ whole genome shotgun (WGS) entry which is preliminary data.</text>
</comment>
<dbReference type="SUPFAM" id="SSF48452">
    <property type="entry name" value="TPR-like"/>
    <property type="match status" value="1"/>
</dbReference>
<feature type="compositionally biased region" description="Polar residues" evidence="4">
    <location>
        <begin position="988"/>
        <end position="998"/>
    </location>
</feature>
<keyword evidence="1" id="KW-0805">Transcription regulation</keyword>
<dbReference type="SUPFAM" id="SSF46894">
    <property type="entry name" value="C-terminal effector domain of the bipartite response regulators"/>
    <property type="match status" value="1"/>
</dbReference>
<keyword evidence="7" id="KW-1185">Reference proteome</keyword>
<dbReference type="RefSeq" id="WP_338247848.1">
    <property type="nucleotide sequence ID" value="NZ_BSRI01000001.1"/>
</dbReference>
<evidence type="ECO:0000313" key="7">
    <source>
        <dbReference type="Proteomes" id="UP001344906"/>
    </source>
</evidence>
<dbReference type="InterPro" id="IPR011990">
    <property type="entry name" value="TPR-like_helical_dom_sf"/>
</dbReference>
<accession>A0ABQ6FLM5</accession>
<dbReference type="Pfam" id="PF00196">
    <property type="entry name" value="GerE"/>
    <property type="match status" value="1"/>
</dbReference>
<dbReference type="Proteomes" id="UP001344906">
    <property type="component" value="Unassembled WGS sequence"/>
</dbReference>
<dbReference type="InterPro" id="IPR027417">
    <property type="entry name" value="P-loop_NTPase"/>
</dbReference>
<dbReference type="Gene3D" id="3.40.50.300">
    <property type="entry name" value="P-loop containing nucleotide triphosphate hydrolases"/>
    <property type="match status" value="1"/>
</dbReference>
<dbReference type="EMBL" id="BSRI01000001">
    <property type="protein sequence ID" value="GLV54140.1"/>
    <property type="molecule type" value="Genomic_DNA"/>
</dbReference>
<dbReference type="Pfam" id="PF17874">
    <property type="entry name" value="TPR_MalT"/>
    <property type="match status" value="1"/>
</dbReference>
<dbReference type="SMART" id="SM00421">
    <property type="entry name" value="HTH_LUXR"/>
    <property type="match status" value="1"/>
</dbReference>
<evidence type="ECO:0000256" key="3">
    <source>
        <dbReference type="ARBA" id="ARBA00023163"/>
    </source>
</evidence>
<feature type="domain" description="HTH luxR-type" evidence="5">
    <location>
        <begin position="1000"/>
        <end position="1065"/>
    </location>
</feature>
<evidence type="ECO:0000259" key="5">
    <source>
        <dbReference type="PROSITE" id="PS50043"/>
    </source>
</evidence>
<evidence type="ECO:0000313" key="6">
    <source>
        <dbReference type="EMBL" id="GLV54140.1"/>
    </source>
</evidence>
<dbReference type="InterPro" id="IPR036388">
    <property type="entry name" value="WH-like_DNA-bd_sf"/>
</dbReference>
<dbReference type="PRINTS" id="PR00038">
    <property type="entry name" value="HTHLUXR"/>
</dbReference>
<keyword evidence="3" id="KW-0804">Transcription</keyword>
<dbReference type="PROSITE" id="PS50043">
    <property type="entry name" value="HTH_LUXR_2"/>
    <property type="match status" value="1"/>
</dbReference>
<dbReference type="PANTHER" id="PTHR44688:SF16">
    <property type="entry name" value="DNA-BINDING TRANSCRIPTIONAL ACTIVATOR DEVR_DOSR"/>
    <property type="match status" value="1"/>
</dbReference>
<dbReference type="Gene3D" id="1.10.10.10">
    <property type="entry name" value="Winged helix-like DNA-binding domain superfamily/Winged helix DNA-binding domain"/>
    <property type="match status" value="1"/>
</dbReference>
<dbReference type="CDD" id="cd06170">
    <property type="entry name" value="LuxR_C_like"/>
    <property type="match status" value="1"/>
</dbReference>
<dbReference type="SUPFAM" id="SSF52540">
    <property type="entry name" value="P-loop containing nucleoside triphosphate hydrolases"/>
    <property type="match status" value="1"/>
</dbReference>
<organism evidence="6 7">
    <name type="scientific">Dictyobacter halimunensis</name>
    <dbReference type="NCBI Taxonomy" id="3026934"/>
    <lineage>
        <taxon>Bacteria</taxon>
        <taxon>Bacillati</taxon>
        <taxon>Chloroflexota</taxon>
        <taxon>Ktedonobacteria</taxon>
        <taxon>Ktedonobacterales</taxon>
        <taxon>Dictyobacteraceae</taxon>
        <taxon>Dictyobacter</taxon>
    </lineage>
</organism>
<dbReference type="InterPro" id="IPR059106">
    <property type="entry name" value="WHD_MalT"/>
</dbReference>
<dbReference type="InterPro" id="IPR000792">
    <property type="entry name" value="Tscrpt_reg_LuxR_C"/>
</dbReference>
<reference evidence="6 7" key="1">
    <citation type="submission" date="2023-02" db="EMBL/GenBank/DDBJ databases">
        <title>Dictyobacter halimunensis sp. nov., a new member of the class Ktedonobacteria from forest soil in a geothermal area.</title>
        <authorList>
            <person name="Rachmania M.K."/>
            <person name="Ningsih F."/>
            <person name="Sakai Y."/>
            <person name="Yabe S."/>
            <person name="Yokota A."/>
            <person name="Sjamsuridzal W."/>
        </authorList>
    </citation>
    <scope>NUCLEOTIDE SEQUENCE [LARGE SCALE GENOMIC DNA]</scope>
    <source>
        <strain evidence="6 7">S3.2.2.5</strain>
    </source>
</reference>
<feature type="region of interest" description="Disordered" evidence="4">
    <location>
        <begin position="974"/>
        <end position="998"/>
    </location>
</feature>
<dbReference type="Gene3D" id="1.25.40.10">
    <property type="entry name" value="Tetratricopeptide repeat domain"/>
    <property type="match status" value="1"/>
</dbReference>
<gene>
    <name evidence="6" type="ORF">KDH_09890</name>
</gene>